<proteinExistence type="predicted"/>
<dbReference type="PANTHER" id="PTHR43798:SF33">
    <property type="entry name" value="HYDROLASE, PUTATIVE (AFU_ORTHOLOGUE AFUA_2G14860)-RELATED"/>
    <property type="match status" value="1"/>
</dbReference>
<dbReference type="AlphaFoldDB" id="A0AAQ3M180"/>
<dbReference type="Pfam" id="PF12697">
    <property type="entry name" value="Abhydrolase_6"/>
    <property type="match status" value="1"/>
</dbReference>
<dbReference type="InterPro" id="IPR000073">
    <property type="entry name" value="AB_hydrolase_1"/>
</dbReference>
<organism evidence="2 3">
    <name type="scientific">Acrodontium crateriforme</name>
    <dbReference type="NCBI Taxonomy" id="150365"/>
    <lineage>
        <taxon>Eukaryota</taxon>
        <taxon>Fungi</taxon>
        <taxon>Dikarya</taxon>
        <taxon>Ascomycota</taxon>
        <taxon>Pezizomycotina</taxon>
        <taxon>Dothideomycetes</taxon>
        <taxon>Dothideomycetidae</taxon>
        <taxon>Mycosphaerellales</taxon>
        <taxon>Teratosphaeriaceae</taxon>
        <taxon>Acrodontium</taxon>
    </lineage>
</organism>
<name>A0AAQ3M180_9PEZI</name>
<feature type="domain" description="AB hydrolase-1" evidence="1">
    <location>
        <begin position="26"/>
        <end position="251"/>
    </location>
</feature>
<dbReference type="Proteomes" id="UP001303373">
    <property type="component" value="Chromosome 3"/>
</dbReference>
<protein>
    <submittedName>
        <fullName evidence="2">Alpha/beta-hydrolase</fullName>
    </submittedName>
</protein>
<evidence type="ECO:0000313" key="3">
    <source>
        <dbReference type="Proteomes" id="UP001303373"/>
    </source>
</evidence>
<sequence>MLPSEPAQETKELFYQSLNPNAKSTIVLIHGAFASSASWNLVTPYLQKNYHLLIPDVPNHGHSAHIGPYSTALAATSIAHLIKTHAIHGRAHIVGHSMGAKIAISLCEAFPHVVLSCLVSGFGVFNPSGWVKDWVPLGLWVMTRVENLVPRALMSWVMDGAVITRSWPDLALCANVAQGEMSGEGGWPGSWPARTLIIVAGKGGFPPTADRPQDAIRLAEIGRQMNQETYAVTHPQMRHPWVLQDPSLFAEIVVAWIEEKEIPQDFVKL</sequence>
<dbReference type="InterPro" id="IPR050266">
    <property type="entry name" value="AB_hydrolase_sf"/>
</dbReference>
<dbReference type="SUPFAM" id="SSF53474">
    <property type="entry name" value="alpha/beta-Hydrolases"/>
    <property type="match status" value="1"/>
</dbReference>
<dbReference type="InterPro" id="IPR029058">
    <property type="entry name" value="AB_hydrolase_fold"/>
</dbReference>
<gene>
    <name evidence="2" type="ORF">R9X50_00260500</name>
</gene>
<keyword evidence="3" id="KW-1185">Reference proteome</keyword>
<evidence type="ECO:0000259" key="1">
    <source>
        <dbReference type="Pfam" id="PF12697"/>
    </source>
</evidence>
<evidence type="ECO:0000313" key="2">
    <source>
        <dbReference type="EMBL" id="WPG99786.1"/>
    </source>
</evidence>
<reference evidence="2 3" key="1">
    <citation type="submission" date="2023-11" db="EMBL/GenBank/DDBJ databases">
        <title>An acidophilic fungus is an integral part of prey digestion in a carnivorous sundew plant.</title>
        <authorList>
            <person name="Tsai I.J."/>
        </authorList>
    </citation>
    <scope>NUCLEOTIDE SEQUENCE [LARGE SCALE GENOMIC DNA]</scope>
    <source>
        <strain evidence="2">169a</strain>
    </source>
</reference>
<dbReference type="GO" id="GO:0016020">
    <property type="term" value="C:membrane"/>
    <property type="evidence" value="ECO:0007669"/>
    <property type="project" value="TreeGrafter"/>
</dbReference>
<accession>A0AAQ3M180</accession>
<dbReference type="Gene3D" id="3.40.50.1820">
    <property type="entry name" value="alpha/beta hydrolase"/>
    <property type="match status" value="1"/>
</dbReference>
<dbReference type="PANTHER" id="PTHR43798">
    <property type="entry name" value="MONOACYLGLYCEROL LIPASE"/>
    <property type="match status" value="1"/>
</dbReference>
<dbReference type="EMBL" id="CP138582">
    <property type="protein sequence ID" value="WPG99786.1"/>
    <property type="molecule type" value="Genomic_DNA"/>
</dbReference>